<dbReference type="Gene3D" id="2.60.120.10">
    <property type="entry name" value="Jelly Rolls"/>
    <property type="match status" value="1"/>
</dbReference>
<dbReference type="Proteomes" id="UP001300015">
    <property type="component" value="Unassembled WGS sequence"/>
</dbReference>
<keyword evidence="3" id="KW-1185">Reference proteome</keyword>
<dbReference type="SUPFAM" id="SSF51182">
    <property type="entry name" value="RmlC-like cupins"/>
    <property type="match status" value="1"/>
</dbReference>
<name>A0ABT1VL97_9GAMM</name>
<dbReference type="InterPro" id="IPR014710">
    <property type="entry name" value="RmlC-like_jellyroll"/>
</dbReference>
<dbReference type="CDD" id="cd07005">
    <property type="entry name" value="cupin_WbuC-like"/>
    <property type="match status" value="1"/>
</dbReference>
<dbReference type="InterPro" id="IPR027565">
    <property type="entry name" value="Cupin_WbuC"/>
</dbReference>
<proteinExistence type="predicted"/>
<feature type="domain" description="Cupin fold metalloprotein WbuC cupin" evidence="1">
    <location>
        <begin position="4"/>
        <end position="85"/>
    </location>
</feature>
<dbReference type="Pfam" id="PF19480">
    <property type="entry name" value="DUF6016"/>
    <property type="match status" value="1"/>
</dbReference>
<evidence type="ECO:0000259" key="1">
    <source>
        <dbReference type="Pfam" id="PF19480"/>
    </source>
</evidence>
<gene>
    <name evidence="2" type="ORF">NQH49_12475</name>
</gene>
<dbReference type="InterPro" id="IPR011051">
    <property type="entry name" value="RmlC_Cupin_sf"/>
</dbReference>
<dbReference type="InterPro" id="IPR046058">
    <property type="entry name" value="WbuC_cupin"/>
</dbReference>
<reference evidence="2 3" key="1">
    <citation type="submission" date="2022-07" db="EMBL/GenBank/DDBJ databases">
        <title>Pantoea trifolii sp. nov. isolated from root nodules of Trifolium rubens.</title>
        <authorList>
            <person name="Kalita M."/>
            <person name="Wdowiak-Wrobel S."/>
            <person name="Marek-Kozaczuk M."/>
            <person name="Palusinska-Szysz M."/>
            <person name="Sokolowski W."/>
            <person name="Coutinho T."/>
            <person name="Hlahane L."/>
        </authorList>
    </citation>
    <scope>NUCLEOTIDE SEQUENCE [LARGE SCALE GENOMIC DNA]</scope>
    <source>
        <strain evidence="2 3">MMK2</strain>
    </source>
</reference>
<dbReference type="RefSeq" id="WP_256696838.1">
    <property type="nucleotide sequence ID" value="NZ_JANIES010000001.1"/>
</dbReference>
<sequence>MRLIDDAMIQSLFDSAVSSERKRSHVLLHYSHQDKVQRLLIGLVQGSYVEPHYHELPHQWELFTVLEGELEITLYNENGEILSKFTAGPTSNTTLIEFAPGDIHSVECISERALMLEVKEGPFDDKFAKAFPQWSCG</sequence>
<dbReference type="EMBL" id="JANIET010000001">
    <property type="protein sequence ID" value="MCQ8228291.1"/>
    <property type="molecule type" value="Genomic_DNA"/>
</dbReference>
<evidence type="ECO:0000313" key="2">
    <source>
        <dbReference type="EMBL" id="MCQ8228291.1"/>
    </source>
</evidence>
<comment type="caution">
    <text evidence="2">The sequence shown here is derived from an EMBL/GenBank/DDBJ whole genome shotgun (WGS) entry which is preliminary data.</text>
</comment>
<dbReference type="NCBIfam" id="TIGR04366">
    <property type="entry name" value="cupin_WbuC"/>
    <property type="match status" value="1"/>
</dbReference>
<protein>
    <submittedName>
        <fullName evidence="2">WbuC family cupin fold metalloprotein</fullName>
    </submittedName>
</protein>
<organism evidence="2 3">
    <name type="scientific">Pantoea trifolii</name>
    <dbReference type="NCBI Taxonomy" id="2968030"/>
    <lineage>
        <taxon>Bacteria</taxon>
        <taxon>Pseudomonadati</taxon>
        <taxon>Pseudomonadota</taxon>
        <taxon>Gammaproteobacteria</taxon>
        <taxon>Enterobacterales</taxon>
        <taxon>Erwiniaceae</taxon>
        <taxon>Pantoea</taxon>
    </lineage>
</organism>
<accession>A0ABT1VL97</accession>
<evidence type="ECO:0000313" key="3">
    <source>
        <dbReference type="Proteomes" id="UP001300015"/>
    </source>
</evidence>